<dbReference type="OrthoDB" id="1938625at2759"/>
<reference evidence="2 3" key="1">
    <citation type="journal article" date="2020" name="IScience">
        <title>Genome Sequencing of the Endangered Kingdonia uniflora (Circaeasteraceae, Ranunculales) Reveals Potential Mechanisms of Evolutionary Specialization.</title>
        <authorList>
            <person name="Sun Y."/>
            <person name="Deng T."/>
            <person name="Zhang A."/>
            <person name="Moore M.J."/>
            <person name="Landis J.B."/>
            <person name="Lin N."/>
            <person name="Zhang H."/>
            <person name="Zhang X."/>
            <person name="Huang J."/>
            <person name="Zhang X."/>
            <person name="Sun H."/>
            <person name="Wang H."/>
        </authorList>
    </citation>
    <scope>NUCLEOTIDE SEQUENCE [LARGE SCALE GENOMIC DNA]</scope>
    <source>
        <strain evidence="2">TB1705</strain>
        <tissue evidence="2">Leaf</tissue>
    </source>
</reference>
<organism evidence="2 3">
    <name type="scientific">Kingdonia uniflora</name>
    <dbReference type="NCBI Taxonomy" id="39325"/>
    <lineage>
        <taxon>Eukaryota</taxon>
        <taxon>Viridiplantae</taxon>
        <taxon>Streptophyta</taxon>
        <taxon>Embryophyta</taxon>
        <taxon>Tracheophyta</taxon>
        <taxon>Spermatophyta</taxon>
        <taxon>Magnoliopsida</taxon>
        <taxon>Ranunculales</taxon>
        <taxon>Circaeasteraceae</taxon>
        <taxon>Kingdonia</taxon>
    </lineage>
</organism>
<dbReference type="PANTHER" id="PTHR47074">
    <property type="entry name" value="BNAC02G40300D PROTEIN"/>
    <property type="match status" value="1"/>
</dbReference>
<dbReference type="InterPro" id="IPR012337">
    <property type="entry name" value="RNaseH-like_sf"/>
</dbReference>
<keyword evidence="3" id="KW-1185">Reference proteome</keyword>
<dbReference type="GO" id="GO:0004523">
    <property type="term" value="F:RNA-DNA hybrid ribonuclease activity"/>
    <property type="evidence" value="ECO:0007669"/>
    <property type="project" value="InterPro"/>
</dbReference>
<evidence type="ECO:0000313" key="2">
    <source>
        <dbReference type="EMBL" id="KAF6165639.1"/>
    </source>
</evidence>
<dbReference type="CDD" id="cd06222">
    <property type="entry name" value="RNase_H_like"/>
    <property type="match status" value="1"/>
</dbReference>
<dbReference type="GO" id="GO:0003676">
    <property type="term" value="F:nucleic acid binding"/>
    <property type="evidence" value="ECO:0007669"/>
    <property type="project" value="InterPro"/>
</dbReference>
<evidence type="ECO:0000313" key="3">
    <source>
        <dbReference type="Proteomes" id="UP000541444"/>
    </source>
</evidence>
<dbReference type="Pfam" id="PF13456">
    <property type="entry name" value="RVT_3"/>
    <property type="match status" value="1"/>
</dbReference>
<dbReference type="InterPro" id="IPR002156">
    <property type="entry name" value="RNaseH_domain"/>
</dbReference>
<protein>
    <recommendedName>
        <fullName evidence="1">RNase H type-1 domain-containing protein</fullName>
    </recommendedName>
</protein>
<comment type="caution">
    <text evidence="2">The sequence shown here is derived from an EMBL/GenBank/DDBJ whole genome shotgun (WGS) entry which is preliminary data.</text>
</comment>
<dbReference type="SUPFAM" id="SSF53098">
    <property type="entry name" value="Ribonuclease H-like"/>
    <property type="match status" value="1"/>
</dbReference>
<dbReference type="InterPro" id="IPR052929">
    <property type="entry name" value="RNase_H-like_EbsB-rel"/>
</dbReference>
<dbReference type="PANTHER" id="PTHR47074:SF11">
    <property type="entry name" value="REVERSE TRANSCRIPTASE-LIKE PROTEIN"/>
    <property type="match status" value="1"/>
</dbReference>
<proteinExistence type="predicted"/>
<dbReference type="InterPro" id="IPR036397">
    <property type="entry name" value="RNaseH_sf"/>
</dbReference>
<dbReference type="Proteomes" id="UP000541444">
    <property type="component" value="Unassembled WGS sequence"/>
</dbReference>
<dbReference type="AlphaFoldDB" id="A0A7J7NEG6"/>
<dbReference type="EMBL" id="JACGCM010000830">
    <property type="protein sequence ID" value="KAF6165639.1"/>
    <property type="molecule type" value="Genomic_DNA"/>
</dbReference>
<dbReference type="Gene3D" id="3.30.420.10">
    <property type="entry name" value="Ribonuclease H-like superfamily/Ribonuclease H"/>
    <property type="match status" value="1"/>
</dbReference>
<name>A0A7J7NEG6_9MAGN</name>
<sequence>MAIYRWPIEAVKEGERIIRNFLWSGDPTKKKLLTVKWDKACKHPSEGGIGIHGLRDINQAMLMKLGWVFLNDQDPWENFLRAKFLNKEGSLTHYNKNSSIWTGLKEAIVPVKANSKWIIGSGKDIDFWRECWGLDIAISEMLDITPDIWNHCKAKLCQIIHQNSWVAPPEIVEFWYNLETLNYLFWCCPKSVQNWDWMASLFRTQAGFTDLKSALDTYNQLSSYLADIWKAAILNLMYLLWKTFMENLDAAGLSEKRMASNCSELQIVAALGVPTKARPLPRFQSCTWVLPWLQEVKISCGAAVVGSSGKAGIGAVARNHKGDVLVVLTKGISTKNIFFSECKAIIDTLYWAKQNHWTNIWIESDFQAAITDFVKEQIPWPQRAKWN</sequence>
<gene>
    <name evidence="2" type="ORF">GIB67_002898</name>
</gene>
<dbReference type="InterPro" id="IPR044730">
    <property type="entry name" value="RNase_H-like_dom_plant"/>
</dbReference>
<accession>A0A7J7NEG6</accession>
<feature type="domain" description="RNase H type-1" evidence="1">
    <location>
        <begin position="303"/>
        <end position="370"/>
    </location>
</feature>
<evidence type="ECO:0000259" key="1">
    <source>
        <dbReference type="Pfam" id="PF13456"/>
    </source>
</evidence>